<dbReference type="Gene3D" id="3.30.428.10">
    <property type="entry name" value="HIT-like"/>
    <property type="match status" value="1"/>
</dbReference>
<sequence>MFELHPQLQQDCLEIGHFRLCRLLLMNESRYPWFILVPERVDVTEIYQLSEADQALLLSESSTLAQGLAEAFAGDKLNIASLGNLVPQLHVHHVVRYRNDPAWPAPVWGKFAPLAYDEAEFSAVVARLKASLILDDQPL</sequence>
<dbReference type="SUPFAM" id="SSF54197">
    <property type="entry name" value="HIT-like"/>
    <property type="match status" value="1"/>
</dbReference>
<dbReference type="PIRSF" id="PIRSF000714">
    <property type="entry name" value="HIT"/>
    <property type="match status" value="1"/>
</dbReference>
<dbReference type="InterPro" id="IPR036265">
    <property type="entry name" value="HIT-like_sf"/>
</dbReference>
<dbReference type="Pfam" id="PF01230">
    <property type="entry name" value="HIT"/>
    <property type="match status" value="1"/>
</dbReference>
<dbReference type="GO" id="GO:0003824">
    <property type="term" value="F:catalytic activity"/>
    <property type="evidence" value="ECO:0007669"/>
    <property type="project" value="InterPro"/>
</dbReference>
<reference evidence="3 4" key="1">
    <citation type="journal article" date="2018" name="Aquat. Microb. Ecol.">
        <title>Gammaproteobacterial methanotrophs dominate.</title>
        <authorList>
            <person name="Rissanen A.J."/>
            <person name="Saarenheimo J."/>
            <person name="Tiirola M."/>
            <person name="Peura S."/>
            <person name="Aalto S.L."/>
            <person name="Karvinen A."/>
            <person name="Nykanen H."/>
        </authorList>
    </citation>
    <scope>NUCLEOTIDE SEQUENCE [LARGE SCALE GENOMIC DNA]</scope>
    <source>
        <strain evidence="3">AMbin10</strain>
    </source>
</reference>
<dbReference type="AlphaFoldDB" id="A0A2W4RC24"/>
<evidence type="ECO:0000313" key="3">
    <source>
        <dbReference type="EMBL" id="PZN77408.1"/>
    </source>
</evidence>
<comment type="caution">
    <text evidence="3">The sequence shown here is derived from an EMBL/GenBank/DDBJ whole genome shotgun (WGS) entry which is preliminary data.</text>
</comment>
<dbReference type="Proteomes" id="UP000249396">
    <property type="component" value="Unassembled WGS sequence"/>
</dbReference>
<comment type="caution">
    <text evidence="1">Lacks conserved residue(s) required for the propagation of feature annotation.</text>
</comment>
<accession>A0A2W4RC24</accession>
<name>A0A2W4RC24_9GAMM</name>
<evidence type="ECO:0000256" key="1">
    <source>
        <dbReference type="PROSITE-ProRule" id="PRU00464"/>
    </source>
</evidence>
<gene>
    <name evidence="3" type="ORF">DM484_14850</name>
</gene>
<dbReference type="EMBL" id="QJPH01000336">
    <property type="protein sequence ID" value="PZN77408.1"/>
    <property type="molecule type" value="Genomic_DNA"/>
</dbReference>
<dbReference type="InterPro" id="IPR026026">
    <property type="entry name" value="HIT_Hint"/>
</dbReference>
<evidence type="ECO:0000259" key="2">
    <source>
        <dbReference type="PROSITE" id="PS51084"/>
    </source>
</evidence>
<organism evidence="3 4">
    <name type="scientific">Candidatus Methylumidiphilus alinenensis</name>
    <dbReference type="NCBI Taxonomy" id="2202197"/>
    <lineage>
        <taxon>Bacteria</taxon>
        <taxon>Pseudomonadati</taxon>
        <taxon>Pseudomonadota</taxon>
        <taxon>Gammaproteobacteria</taxon>
        <taxon>Methylococcales</taxon>
        <taxon>Candidatus Methylumidiphilus</taxon>
    </lineage>
</organism>
<feature type="domain" description="HIT" evidence="2">
    <location>
        <begin position="35"/>
        <end position="103"/>
    </location>
</feature>
<proteinExistence type="predicted"/>
<protein>
    <submittedName>
        <fullName evidence="3">HIT family protein</fullName>
    </submittedName>
</protein>
<evidence type="ECO:0000313" key="4">
    <source>
        <dbReference type="Proteomes" id="UP000249396"/>
    </source>
</evidence>
<dbReference type="InterPro" id="IPR011146">
    <property type="entry name" value="HIT-like"/>
</dbReference>
<dbReference type="PROSITE" id="PS51084">
    <property type="entry name" value="HIT_2"/>
    <property type="match status" value="1"/>
</dbReference>